<evidence type="ECO:0000313" key="6">
    <source>
        <dbReference type="Proteomes" id="UP000298631"/>
    </source>
</evidence>
<dbReference type="Gene3D" id="3.40.190.10">
    <property type="entry name" value="Periplasmic binding protein-like II"/>
    <property type="match status" value="1"/>
</dbReference>
<keyword evidence="6" id="KW-1185">Reference proteome</keyword>
<dbReference type="GO" id="GO:0043190">
    <property type="term" value="C:ATP-binding cassette (ABC) transporter complex"/>
    <property type="evidence" value="ECO:0007669"/>
    <property type="project" value="InterPro"/>
</dbReference>
<dbReference type="InterPro" id="IPR030678">
    <property type="entry name" value="Peptide/Ni-bd"/>
</dbReference>
<feature type="domain" description="Solute-binding protein family 5" evidence="4">
    <location>
        <begin position="68"/>
        <end position="422"/>
    </location>
</feature>
<sequence length="520" mass="57440">MKTLKTLLLGTALSATLTFPVMAQDVVAVLSQNEVGATSYNPISATLLSVGAWLLYDRLVSKDEKLQYVPSLAESWEEDADGMAWTFNLKQGVTFHNGTAFNAQVIVDWLPLYQGTENAYLFDAIDHAEAISDNTVRFLMKRPEPNLLYNFSTVYASIPDPATFTALGEDFGVTEVVGTGPFKLESFEIGNETVLVRNDDYAWGPGASTGHAAKIERLTLREIAEASTAFLELKTGGVDLLMNVPTDFVEEVEGAGNLKMLELPGTDLIYMPINVTKAPFDNIKVREGVAFAINQKEIIDSVFGGRGKAADGFLISSLPESKIAEEFRIAYDPVRAAKALEDAGWLMGGDGVREKGGERLKVALWTQSDSLFRRLSVVVQAQLKAVGVEATILSFDSAAIRDQYKTGEQQLAVRTYLWDNADILEWFFGGDRLYYPNISMLNDPKAEELKTAAMTGAKNQVEREANFISYHQYINSLYPYAPIYEPVQLMGYNADRIAVPDSFHASRFNTLGFLELEVKE</sequence>
<proteinExistence type="inferred from homology"/>
<dbReference type="RefSeq" id="WP_137192334.1">
    <property type="nucleotide sequence ID" value="NZ_CP039964.1"/>
</dbReference>
<keyword evidence="3" id="KW-0732">Signal</keyword>
<feature type="signal peptide" evidence="3">
    <location>
        <begin position="1"/>
        <end position="23"/>
    </location>
</feature>
<dbReference type="AlphaFoldDB" id="A0A4P8ECR8"/>
<evidence type="ECO:0000256" key="1">
    <source>
        <dbReference type="ARBA" id="ARBA00004418"/>
    </source>
</evidence>
<accession>A0A4P8ECR8</accession>
<dbReference type="GO" id="GO:0030288">
    <property type="term" value="C:outer membrane-bounded periplasmic space"/>
    <property type="evidence" value="ECO:0007669"/>
    <property type="project" value="UniProtKB-ARBA"/>
</dbReference>
<dbReference type="InterPro" id="IPR000914">
    <property type="entry name" value="SBP_5_dom"/>
</dbReference>
<comment type="similarity">
    <text evidence="2">Belongs to the bacterial solute-binding protein 5 family.</text>
</comment>
<feature type="chain" id="PRO_5020972976" evidence="3">
    <location>
        <begin position="24"/>
        <end position="520"/>
    </location>
</feature>
<dbReference type="Gene3D" id="3.10.105.10">
    <property type="entry name" value="Dipeptide-binding Protein, Domain 3"/>
    <property type="match status" value="1"/>
</dbReference>
<dbReference type="OrthoDB" id="9803988at2"/>
<reference evidence="5 6" key="1">
    <citation type="submission" date="2019-05" db="EMBL/GenBank/DDBJ databases">
        <title>Pseudorhodobacter turbinis sp. nov., isolated from the gut of the Korean turban shell.</title>
        <authorList>
            <person name="Jeong Y.-S."/>
            <person name="Kang W.-R."/>
            <person name="Bae J.-W."/>
        </authorList>
    </citation>
    <scope>NUCLEOTIDE SEQUENCE [LARGE SCALE GENOMIC DNA]</scope>
    <source>
        <strain evidence="5 6">S12M18</strain>
    </source>
</reference>
<dbReference type="SUPFAM" id="SSF53850">
    <property type="entry name" value="Periplasmic binding protein-like II"/>
    <property type="match status" value="1"/>
</dbReference>
<dbReference type="EMBL" id="CP039964">
    <property type="protein sequence ID" value="QCO54661.1"/>
    <property type="molecule type" value="Genomic_DNA"/>
</dbReference>
<evidence type="ECO:0000256" key="3">
    <source>
        <dbReference type="SAM" id="SignalP"/>
    </source>
</evidence>
<gene>
    <name evidence="5" type="ORF">EOK75_01870</name>
</gene>
<protein>
    <submittedName>
        <fullName evidence="5">ABC transporter substrate-binding protein</fullName>
    </submittedName>
</protein>
<dbReference type="Pfam" id="PF00496">
    <property type="entry name" value="SBP_bac_5"/>
    <property type="match status" value="1"/>
</dbReference>
<dbReference type="KEGG" id="pseb:EOK75_01870"/>
<comment type="subcellular location">
    <subcellularLocation>
        <location evidence="1">Periplasm</location>
    </subcellularLocation>
</comment>
<dbReference type="PANTHER" id="PTHR30290">
    <property type="entry name" value="PERIPLASMIC BINDING COMPONENT OF ABC TRANSPORTER"/>
    <property type="match status" value="1"/>
</dbReference>
<dbReference type="GO" id="GO:0015833">
    <property type="term" value="P:peptide transport"/>
    <property type="evidence" value="ECO:0007669"/>
    <property type="project" value="TreeGrafter"/>
</dbReference>
<dbReference type="InterPro" id="IPR039424">
    <property type="entry name" value="SBP_5"/>
</dbReference>
<evidence type="ECO:0000313" key="5">
    <source>
        <dbReference type="EMBL" id="QCO54661.1"/>
    </source>
</evidence>
<dbReference type="GO" id="GO:1904680">
    <property type="term" value="F:peptide transmembrane transporter activity"/>
    <property type="evidence" value="ECO:0007669"/>
    <property type="project" value="TreeGrafter"/>
</dbReference>
<name>A0A4P8ECR8_9RHOB</name>
<evidence type="ECO:0000256" key="2">
    <source>
        <dbReference type="ARBA" id="ARBA00005695"/>
    </source>
</evidence>
<evidence type="ECO:0000259" key="4">
    <source>
        <dbReference type="Pfam" id="PF00496"/>
    </source>
</evidence>
<dbReference type="Proteomes" id="UP000298631">
    <property type="component" value="Chromosome"/>
</dbReference>
<dbReference type="PIRSF" id="PIRSF002741">
    <property type="entry name" value="MppA"/>
    <property type="match status" value="1"/>
</dbReference>
<organism evidence="5 6">
    <name type="scientific">Pseudorhodobacter turbinis</name>
    <dbReference type="NCBI Taxonomy" id="2500533"/>
    <lineage>
        <taxon>Bacteria</taxon>
        <taxon>Pseudomonadati</taxon>
        <taxon>Pseudomonadota</taxon>
        <taxon>Alphaproteobacteria</taxon>
        <taxon>Rhodobacterales</taxon>
        <taxon>Paracoccaceae</taxon>
        <taxon>Pseudorhodobacter</taxon>
    </lineage>
</organism>